<evidence type="ECO:0000256" key="1">
    <source>
        <dbReference type="ARBA" id="ARBA00004651"/>
    </source>
</evidence>
<dbReference type="InterPro" id="IPR000109">
    <property type="entry name" value="POT_fam"/>
</dbReference>
<evidence type="ECO:0000256" key="4">
    <source>
        <dbReference type="ARBA" id="ARBA00022692"/>
    </source>
</evidence>
<dbReference type="GO" id="GO:0006857">
    <property type="term" value="P:oligopeptide transport"/>
    <property type="evidence" value="ECO:0007669"/>
    <property type="project" value="InterPro"/>
</dbReference>
<sequence>MFKNHPKGLLQAAFSNMGERFGYYIMNAVLALFLCSKFGLSDETSGLIASLFLAAIYVMSLVGGVIADRTQNYQRTIESGLVVMALGYVALSIPVLATPENNSYLLAFTIFALVLIAVGNGLFKGNLQAIVGQMYDDFETEAAKVSPERLKWAQGQRDAGFQIFYVFINLGALAAPFIAPVLRSWWLGRNGLTYDAALPQLCHKYINGTIGDNLGNLQELATKVGGNTADLASFCPHYLDVFNTGVHYSFIASVVTMLISLIIFMSSKKLFPMPGKKEQIVNVEYTEEEKASMAKEIKQRMYALFAVLGISVFFWFSFHQNGQSLSFFARDFVNTDSVAPEIWQAVNPFFVISLTPLIMWVFAYFTKKGKPISTPRKIACGMGIAGFAYLFLMGFSLVHNYPSAEQFTSLEPAVRATMKAGPMILILTYFFLTVAELFISPLGLSFVSKVAPKNLQGLCQGLWLGATAVGNSFLWIGPLMYNKWSIWTCWLVFAIVCIISMAVMFGMVKWLERVTKS</sequence>
<comment type="caution">
    <text evidence="10">The sequence shown here is derived from an EMBL/GenBank/DDBJ whole genome shotgun (WGS) entry which is preliminary data.</text>
</comment>
<protein>
    <submittedName>
        <fullName evidence="10">Symporter</fullName>
    </submittedName>
</protein>
<keyword evidence="5" id="KW-0653">Protein transport</keyword>
<keyword evidence="3" id="KW-1003">Cell membrane</keyword>
<feature type="transmembrane region" description="Helical" evidence="9">
    <location>
        <begin position="21"/>
        <end position="40"/>
    </location>
</feature>
<keyword evidence="4 8" id="KW-0812">Transmembrane</keyword>
<dbReference type="NCBIfam" id="TIGR00924">
    <property type="entry name" value="yjdL_sub1_fam"/>
    <property type="match status" value="1"/>
</dbReference>
<evidence type="ECO:0000256" key="3">
    <source>
        <dbReference type="ARBA" id="ARBA00022475"/>
    </source>
</evidence>
<accession>A0A096BAL2</accession>
<feature type="transmembrane region" description="Helical" evidence="9">
    <location>
        <begin position="484"/>
        <end position="508"/>
    </location>
</feature>
<comment type="subcellular location">
    <subcellularLocation>
        <location evidence="1">Cell membrane</location>
        <topology evidence="1">Multi-pass membrane protein</topology>
    </subcellularLocation>
    <subcellularLocation>
        <location evidence="8">Membrane</location>
        <topology evidence="8">Multi-pass membrane protein</topology>
    </subcellularLocation>
</comment>
<feature type="transmembrane region" description="Helical" evidence="9">
    <location>
        <begin position="79"/>
        <end position="97"/>
    </location>
</feature>
<evidence type="ECO:0000256" key="7">
    <source>
        <dbReference type="ARBA" id="ARBA00023136"/>
    </source>
</evidence>
<gene>
    <name evidence="10" type="ORF">HMPREF0661_01190</name>
</gene>
<dbReference type="Gene3D" id="1.20.1250.20">
    <property type="entry name" value="MFS general substrate transporter like domains"/>
    <property type="match status" value="2"/>
</dbReference>
<name>A0A096BAL2_9BACT</name>
<dbReference type="PANTHER" id="PTHR23517:SF15">
    <property type="entry name" value="PROTON-DEPENDENT OLIGOPEPTIDE FAMILY TRANSPORT PROTEIN"/>
    <property type="match status" value="1"/>
</dbReference>
<feature type="transmembrane region" description="Helical" evidence="9">
    <location>
        <begin position="159"/>
        <end position="179"/>
    </location>
</feature>
<dbReference type="EMBL" id="JRNS01000083">
    <property type="protein sequence ID" value="KGF56076.1"/>
    <property type="molecule type" value="Genomic_DNA"/>
</dbReference>
<comment type="similarity">
    <text evidence="8">Belongs to the major facilitator superfamily. Proton-dependent oligopeptide transporter (POT/PTR) (TC 2.A.17) family.</text>
</comment>
<feature type="transmembrane region" description="Helical" evidence="9">
    <location>
        <begin position="345"/>
        <end position="366"/>
    </location>
</feature>
<feature type="transmembrane region" description="Helical" evidence="9">
    <location>
        <begin position="246"/>
        <end position="267"/>
    </location>
</feature>
<keyword evidence="5" id="KW-0571">Peptide transport</keyword>
<dbReference type="GO" id="GO:1904680">
    <property type="term" value="F:peptide transmembrane transporter activity"/>
    <property type="evidence" value="ECO:0007669"/>
    <property type="project" value="InterPro"/>
</dbReference>
<dbReference type="RefSeq" id="WP_036861777.1">
    <property type="nucleotide sequence ID" value="NZ_JRNS01000083.1"/>
</dbReference>
<dbReference type="SUPFAM" id="SSF103473">
    <property type="entry name" value="MFS general substrate transporter"/>
    <property type="match status" value="1"/>
</dbReference>
<feature type="transmembrane region" description="Helical" evidence="9">
    <location>
        <begin position="103"/>
        <end position="123"/>
    </location>
</feature>
<dbReference type="PROSITE" id="PS01023">
    <property type="entry name" value="PTR2_2"/>
    <property type="match status" value="1"/>
</dbReference>
<evidence type="ECO:0000256" key="9">
    <source>
        <dbReference type="SAM" id="Phobius"/>
    </source>
</evidence>
<feature type="transmembrane region" description="Helical" evidence="9">
    <location>
        <begin position="458"/>
        <end position="478"/>
    </location>
</feature>
<feature type="transmembrane region" description="Helical" evidence="9">
    <location>
        <begin position="301"/>
        <end position="318"/>
    </location>
</feature>
<dbReference type="InterPro" id="IPR050171">
    <property type="entry name" value="MFS_Transporters"/>
</dbReference>
<evidence type="ECO:0000256" key="5">
    <source>
        <dbReference type="ARBA" id="ARBA00022856"/>
    </source>
</evidence>
<dbReference type="InterPro" id="IPR036259">
    <property type="entry name" value="MFS_trans_sf"/>
</dbReference>
<keyword evidence="2 8" id="KW-0813">Transport</keyword>
<evidence type="ECO:0000313" key="11">
    <source>
        <dbReference type="Proteomes" id="UP000029578"/>
    </source>
</evidence>
<evidence type="ECO:0000256" key="8">
    <source>
        <dbReference type="RuleBase" id="RU003755"/>
    </source>
</evidence>
<feature type="transmembrane region" description="Helical" evidence="9">
    <location>
        <begin position="378"/>
        <end position="401"/>
    </location>
</feature>
<feature type="transmembrane region" description="Helical" evidence="9">
    <location>
        <begin position="421"/>
        <end position="446"/>
    </location>
</feature>
<dbReference type="InterPro" id="IPR005279">
    <property type="entry name" value="Dipep/tripep_permease"/>
</dbReference>
<dbReference type="CDD" id="cd17346">
    <property type="entry name" value="MFS_DtpA_like"/>
    <property type="match status" value="1"/>
</dbReference>
<proteinExistence type="inferred from homology"/>
<evidence type="ECO:0000313" key="10">
    <source>
        <dbReference type="EMBL" id="KGF56076.1"/>
    </source>
</evidence>
<dbReference type="GO" id="GO:0005886">
    <property type="term" value="C:plasma membrane"/>
    <property type="evidence" value="ECO:0007669"/>
    <property type="project" value="UniProtKB-SubCell"/>
</dbReference>
<reference evidence="10 11" key="1">
    <citation type="submission" date="2014-07" db="EMBL/GenBank/DDBJ databases">
        <authorList>
            <person name="McCorrison J."/>
            <person name="Sanka R."/>
            <person name="Torralba M."/>
            <person name="Gillis M."/>
            <person name="Haft D.H."/>
            <person name="Methe B."/>
            <person name="Sutton G."/>
            <person name="Nelson K.E."/>
        </authorList>
    </citation>
    <scope>NUCLEOTIDE SEQUENCE [LARGE SCALE GENOMIC DNA]</scope>
    <source>
        <strain evidence="10 11">DNF00666</strain>
    </source>
</reference>
<keyword evidence="6 9" id="KW-1133">Transmembrane helix</keyword>
<dbReference type="AlphaFoldDB" id="A0A096BAL2"/>
<dbReference type="Pfam" id="PF00854">
    <property type="entry name" value="PTR2"/>
    <property type="match status" value="2"/>
</dbReference>
<feature type="transmembrane region" description="Helical" evidence="9">
    <location>
        <begin position="46"/>
        <end position="67"/>
    </location>
</feature>
<organism evidence="10 11">
    <name type="scientific">Prevotella melaninogenica DNF00666</name>
    <dbReference type="NCBI Taxonomy" id="1401073"/>
    <lineage>
        <taxon>Bacteria</taxon>
        <taxon>Pseudomonadati</taxon>
        <taxon>Bacteroidota</taxon>
        <taxon>Bacteroidia</taxon>
        <taxon>Bacteroidales</taxon>
        <taxon>Prevotellaceae</taxon>
        <taxon>Prevotella</taxon>
    </lineage>
</organism>
<dbReference type="Proteomes" id="UP000029578">
    <property type="component" value="Unassembled WGS sequence"/>
</dbReference>
<keyword evidence="7 9" id="KW-0472">Membrane</keyword>
<evidence type="ECO:0000256" key="2">
    <source>
        <dbReference type="ARBA" id="ARBA00022448"/>
    </source>
</evidence>
<dbReference type="PANTHER" id="PTHR23517">
    <property type="entry name" value="RESISTANCE PROTEIN MDTM, PUTATIVE-RELATED-RELATED"/>
    <property type="match status" value="1"/>
</dbReference>
<dbReference type="InterPro" id="IPR018456">
    <property type="entry name" value="PTR2_symporter_CS"/>
</dbReference>
<evidence type="ECO:0000256" key="6">
    <source>
        <dbReference type="ARBA" id="ARBA00022989"/>
    </source>
</evidence>